<evidence type="ECO:0000256" key="1">
    <source>
        <dbReference type="SAM" id="MobiDB-lite"/>
    </source>
</evidence>
<protein>
    <submittedName>
        <fullName evidence="2">Uncharacterized protein</fullName>
    </submittedName>
</protein>
<proteinExistence type="predicted"/>
<gene>
    <name evidence="2" type="ORF">GCM10011452_30350</name>
</gene>
<dbReference type="AlphaFoldDB" id="A0A918J0W1"/>
<dbReference type="RefSeq" id="WP_189634718.1">
    <property type="nucleotide sequence ID" value="NZ_BMYQ01000011.1"/>
</dbReference>
<comment type="caution">
    <text evidence="2">The sequence shown here is derived from an EMBL/GenBank/DDBJ whole genome shotgun (WGS) entry which is preliminary data.</text>
</comment>
<evidence type="ECO:0000313" key="3">
    <source>
        <dbReference type="Proteomes" id="UP000628984"/>
    </source>
</evidence>
<accession>A0A918J0W1</accession>
<keyword evidence="3" id="KW-1185">Reference proteome</keyword>
<evidence type="ECO:0000313" key="2">
    <source>
        <dbReference type="EMBL" id="GGW39883.1"/>
    </source>
</evidence>
<reference evidence="2" key="1">
    <citation type="journal article" date="2014" name="Int. J. Syst. Evol. Microbiol.">
        <title>Complete genome sequence of Corynebacterium casei LMG S-19264T (=DSM 44701T), isolated from a smear-ripened cheese.</title>
        <authorList>
            <consortium name="US DOE Joint Genome Institute (JGI-PGF)"/>
            <person name="Walter F."/>
            <person name="Albersmeier A."/>
            <person name="Kalinowski J."/>
            <person name="Ruckert C."/>
        </authorList>
    </citation>
    <scope>NUCLEOTIDE SEQUENCE</scope>
    <source>
        <strain evidence="2">KCTC 23714</strain>
    </source>
</reference>
<sequence>MERGRPLSERLKMRAEDLEPDKATATIFKIIEARCVIAEQRLRGLSWAALTRLLEEEGVNLSEGTLRNYARMIGIAEAALRAKGNPDPTDKEIHAALYAPGNAGRAAPSRMRPLPQKPLPSAPAHFGAQQSTPTRPDLSPPPARSSVNRNPDRDL</sequence>
<name>A0A918J0W1_9RHOB</name>
<dbReference type="Proteomes" id="UP000628984">
    <property type="component" value="Unassembled WGS sequence"/>
</dbReference>
<reference evidence="2" key="2">
    <citation type="submission" date="2020-09" db="EMBL/GenBank/DDBJ databases">
        <authorList>
            <person name="Sun Q."/>
            <person name="Kim S."/>
        </authorList>
    </citation>
    <scope>NUCLEOTIDE SEQUENCE</scope>
    <source>
        <strain evidence="2">KCTC 23714</strain>
    </source>
</reference>
<dbReference type="EMBL" id="BMYQ01000011">
    <property type="protein sequence ID" value="GGW39883.1"/>
    <property type="molecule type" value="Genomic_DNA"/>
</dbReference>
<feature type="region of interest" description="Disordered" evidence="1">
    <location>
        <begin position="83"/>
        <end position="155"/>
    </location>
</feature>
<organism evidence="2 3">
    <name type="scientific">Gemmobacter lanyuensis</name>
    <dbReference type="NCBI Taxonomy" id="1054497"/>
    <lineage>
        <taxon>Bacteria</taxon>
        <taxon>Pseudomonadati</taxon>
        <taxon>Pseudomonadota</taxon>
        <taxon>Alphaproteobacteria</taxon>
        <taxon>Rhodobacterales</taxon>
        <taxon>Paracoccaceae</taxon>
        <taxon>Gemmobacter</taxon>
    </lineage>
</organism>